<evidence type="ECO:0000313" key="1">
    <source>
        <dbReference type="EMBL" id="CAE7215507.1"/>
    </source>
</evidence>
<dbReference type="EMBL" id="CAJNJA010006786">
    <property type="protein sequence ID" value="CAE7215507.1"/>
    <property type="molecule type" value="Genomic_DNA"/>
</dbReference>
<proteinExistence type="predicted"/>
<sequence length="50" mass="5272">MASNYQVRSLAGAAGGYAFLEDHAVHRLFAAKQVLEQLDAVIVVGNGLVT</sequence>
<organism evidence="1 2">
    <name type="scientific">Symbiodinium necroappetens</name>
    <dbReference type="NCBI Taxonomy" id="1628268"/>
    <lineage>
        <taxon>Eukaryota</taxon>
        <taxon>Sar</taxon>
        <taxon>Alveolata</taxon>
        <taxon>Dinophyceae</taxon>
        <taxon>Suessiales</taxon>
        <taxon>Symbiodiniaceae</taxon>
        <taxon>Symbiodinium</taxon>
    </lineage>
</organism>
<name>A0A812JW36_9DINO</name>
<dbReference type="AlphaFoldDB" id="A0A812JW36"/>
<reference evidence="1" key="1">
    <citation type="submission" date="2021-02" db="EMBL/GenBank/DDBJ databases">
        <authorList>
            <person name="Dougan E. K."/>
            <person name="Rhodes N."/>
            <person name="Thang M."/>
            <person name="Chan C."/>
        </authorList>
    </citation>
    <scope>NUCLEOTIDE SEQUENCE</scope>
</reference>
<comment type="caution">
    <text evidence="1">The sequence shown here is derived from an EMBL/GenBank/DDBJ whole genome shotgun (WGS) entry which is preliminary data.</text>
</comment>
<feature type="non-terminal residue" evidence="1">
    <location>
        <position position="50"/>
    </location>
</feature>
<dbReference type="OrthoDB" id="10446707at2759"/>
<evidence type="ECO:0000313" key="2">
    <source>
        <dbReference type="Proteomes" id="UP000601435"/>
    </source>
</evidence>
<accession>A0A812JW36</accession>
<keyword evidence="2" id="KW-1185">Reference proteome</keyword>
<protein>
    <submittedName>
        <fullName evidence="1">Uncharacterized protein</fullName>
    </submittedName>
</protein>
<gene>
    <name evidence="1" type="ORF">SNEC2469_LOCUS2451</name>
</gene>
<dbReference type="Proteomes" id="UP000601435">
    <property type="component" value="Unassembled WGS sequence"/>
</dbReference>